<dbReference type="Pfam" id="PF00919">
    <property type="entry name" value="UPF0004"/>
    <property type="match status" value="1"/>
</dbReference>
<evidence type="ECO:0000256" key="6">
    <source>
        <dbReference type="ARBA" id="ARBA00023004"/>
    </source>
</evidence>
<organism evidence="10 11">
    <name type="scientific">Malaciobacter halophilus</name>
    <dbReference type="NCBI Taxonomy" id="197482"/>
    <lineage>
        <taxon>Bacteria</taxon>
        <taxon>Pseudomonadati</taxon>
        <taxon>Campylobacterota</taxon>
        <taxon>Epsilonproteobacteria</taxon>
        <taxon>Campylobacterales</taxon>
        <taxon>Arcobacteraceae</taxon>
        <taxon>Malaciobacter</taxon>
    </lineage>
</organism>
<proteinExistence type="predicted"/>
<evidence type="ECO:0000259" key="9">
    <source>
        <dbReference type="PROSITE" id="PS51918"/>
    </source>
</evidence>
<dbReference type="EMBL" id="NXIF01000006">
    <property type="protein sequence ID" value="PKI81964.1"/>
    <property type="molecule type" value="Genomic_DNA"/>
</dbReference>
<dbReference type="Gene3D" id="3.40.50.12160">
    <property type="entry name" value="Methylthiotransferase, N-terminal domain"/>
    <property type="match status" value="1"/>
</dbReference>
<dbReference type="SFLD" id="SFLDS00029">
    <property type="entry name" value="Radical_SAM"/>
    <property type="match status" value="1"/>
</dbReference>
<dbReference type="InterPro" id="IPR058240">
    <property type="entry name" value="rSAM_sf"/>
</dbReference>
<keyword evidence="7" id="KW-0411">Iron-sulfur</keyword>
<dbReference type="Gene3D" id="3.80.30.20">
    <property type="entry name" value="tm_1862 like domain"/>
    <property type="match status" value="1"/>
</dbReference>
<dbReference type="NCBIfam" id="TIGR01579">
    <property type="entry name" value="MiaB-like-C"/>
    <property type="match status" value="1"/>
</dbReference>
<dbReference type="KEGG" id="ahs:AHALO_1199"/>
<evidence type="ECO:0000256" key="3">
    <source>
        <dbReference type="ARBA" id="ARBA00022679"/>
    </source>
</evidence>
<dbReference type="PROSITE" id="PS51918">
    <property type="entry name" value="RADICAL_SAM"/>
    <property type="match status" value="1"/>
</dbReference>
<evidence type="ECO:0000256" key="7">
    <source>
        <dbReference type="ARBA" id="ARBA00023014"/>
    </source>
</evidence>
<sequence>MIFSQTKPKVYFKTFGCRTNVFDTQVMMSNLEDFEVTKDEKQADIVVINSCTVTNSADSTARGYINQLNRLPKKPRVVFTGCGVWTKGENLFKEDKVDSLFGHSEKEKINELLKTEERFFQAGDLEHIDDTIVEEFIGKSRAFIKIQEGCDFRCSYCIIPYVRGDARSYKEDKILEQVTTLAANGFGEFILTGTNVGSYGKKQHTSLAKLLKKMSQIKGVRRIRMGSIEPIQIDDEFKEIINEPFMAKHLHIALQHTSKEMLKIMNRRNKVLKDLELFEFLKENGYALGTDFIVGHPGETNQLWAEAMENLKRFPLTHIHAFTYSKRDGTPSATMKDIVKGDVAKVRYNELTSIIEDKNYEFRKNNKQTLEVLIEQKKNGKYIGLDQFFNQIEVESSVDLVGDWIFLDDYERRQDKNVAKFK</sequence>
<dbReference type="GO" id="GO:0046872">
    <property type="term" value="F:metal ion binding"/>
    <property type="evidence" value="ECO:0007669"/>
    <property type="project" value="UniProtKB-KW"/>
</dbReference>
<dbReference type="PANTHER" id="PTHR11918">
    <property type="entry name" value="RADICAL SAM PROTEINS"/>
    <property type="match status" value="1"/>
</dbReference>
<evidence type="ECO:0000256" key="5">
    <source>
        <dbReference type="ARBA" id="ARBA00022723"/>
    </source>
</evidence>
<evidence type="ECO:0000313" key="10">
    <source>
        <dbReference type="EMBL" id="PKI81964.1"/>
    </source>
</evidence>
<evidence type="ECO:0000256" key="1">
    <source>
        <dbReference type="ARBA" id="ARBA00001966"/>
    </source>
</evidence>
<dbReference type="RefSeq" id="WP_101183416.1">
    <property type="nucleotide sequence ID" value="NZ_CP031218.1"/>
</dbReference>
<feature type="domain" description="MTTase N-terminal" evidence="8">
    <location>
        <begin position="8"/>
        <end position="118"/>
    </location>
</feature>
<keyword evidence="4" id="KW-0949">S-adenosyl-L-methionine</keyword>
<dbReference type="PROSITE" id="PS51449">
    <property type="entry name" value="MTTASE_N"/>
    <property type="match status" value="1"/>
</dbReference>
<dbReference type="OrthoDB" id="9805215at2"/>
<keyword evidence="11" id="KW-1185">Reference proteome</keyword>
<dbReference type="FunFam" id="3.40.50.12160:FF:000003">
    <property type="entry name" value="CDK5 regulatory subunit-associated protein 1"/>
    <property type="match status" value="1"/>
</dbReference>
<dbReference type="SFLD" id="SFLDG01082">
    <property type="entry name" value="B12-binding_domain_containing"/>
    <property type="match status" value="1"/>
</dbReference>
<accession>A0A2N1J615</accession>
<gene>
    <name evidence="10" type="ORF">CP960_01230</name>
</gene>
<dbReference type="PROSITE" id="PS01278">
    <property type="entry name" value="MTTASE_RADICAL"/>
    <property type="match status" value="1"/>
</dbReference>
<dbReference type="InterPro" id="IPR020612">
    <property type="entry name" value="Methylthiotransferase_CS"/>
</dbReference>
<dbReference type="InterPro" id="IPR013848">
    <property type="entry name" value="Methylthiotransferase_N"/>
</dbReference>
<keyword evidence="5" id="KW-0479">Metal-binding</keyword>
<comment type="caution">
    <text evidence="10">The sequence shown here is derived from an EMBL/GenBank/DDBJ whole genome shotgun (WGS) entry which is preliminary data.</text>
</comment>
<dbReference type="NCBIfam" id="TIGR00089">
    <property type="entry name" value="MiaB/RimO family radical SAM methylthiotransferase"/>
    <property type="match status" value="1"/>
</dbReference>
<protein>
    <submittedName>
        <fullName evidence="10">tRNA (N(6)-L-threonylcarbamoyladenosine(37)-C(2))-methylthiotransferase MtaB</fullName>
    </submittedName>
</protein>
<dbReference type="PANTHER" id="PTHR11918:SF45">
    <property type="entry name" value="THREONYLCARBAMOYLADENOSINE TRNA METHYLTHIOTRANSFERASE"/>
    <property type="match status" value="1"/>
</dbReference>
<dbReference type="SMART" id="SM00729">
    <property type="entry name" value="Elp3"/>
    <property type="match status" value="1"/>
</dbReference>
<name>A0A2N1J615_9BACT</name>
<keyword evidence="6" id="KW-0408">Iron</keyword>
<evidence type="ECO:0000259" key="8">
    <source>
        <dbReference type="PROSITE" id="PS51449"/>
    </source>
</evidence>
<dbReference type="GO" id="GO:0051539">
    <property type="term" value="F:4 iron, 4 sulfur cluster binding"/>
    <property type="evidence" value="ECO:0007669"/>
    <property type="project" value="UniProtKB-KW"/>
</dbReference>
<keyword evidence="2" id="KW-0004">4Fe-4S</keyword>
<comment type="cofactor">
    <cofactor evidence="1">
        <name>[4Fe-4S] cluster</name>
        <dbReference type="ChEBI" id="CHEBI:49883"/>
    </cofactor>
</comment>
<evidence type="ECO:0000313" key="11">
    <source>
        <dbReference type="Proteomes" id="UP000233248"/>
    </source>
</evidence>
<dbReference type="InterPro" id="IPR006638">
    <property type="entry name" value="Elp3/MiaA/NifB-like_rSAM"/>
</dbReference>
<dbReference type="InterPro" id="IPR038135">
    <property type="entry name" value="Methylthiotransferase_N_sf"/>
</dbReference>
<keyword evidence="3 10" id="KW-0808">Transferase</keyword>
<dbReference type="SUPFAM" id="SSF102114">
    <property type="entry name" value="Radical SAM enzymes"/>
    <property type="match status" value="1"/>
</dbReference>
<reference evidence="10 11" key="1">
    <citation type="submission" date="2017-09" db="EMBL/GenBank/DDBJ databases">
        <title>Genomics of the genus Arcobacter.</title>
        <authorList>
            <person name="Perez-Cataluna A."/>
            <person name="Figueras M.J."/>
            <person name="Salas-Masso N."/>
        </authorList>
    </citation>
    <scope>NUCLEOTIDE SEQUENCE [LARGE SCALE GENOMIC DNA]</scope>
    <source>
        <strain evidence="10 11">DSM 18005</strain>
    </source>
</reference>
<dbReference type="InterPro" id="IPR023404">
    <property type="entry name" value="rSAM_horseshoe"/>
</dbReference>
<dbReference type="InterPro" id="IPR005839">
    <property type="entry name" value="Methylthiotransferase"/>
</dbReference>
<dbReference type="InterPro" id="IPR006467">
    <property type="entry name" value="MiaB-like_bact"/>
</dbReference>
<dbReference type="Pfam" id="PF04055">
    <property type="entry name" value="Radical_SAM"/>
    <property type="match status" value="1"/>
</dbReference>
<feature type="domain" description="Radical SAM core" evidence="9">
    <location>
        <begin position="136"/>
        <end position="361"/>
    </location>
</feature>
<dbReference type="Proteomes" id="UP000233248">
    <property type="component" value="Unassembled WGS sequence"/>
</dbReference>
<dbReference type="CDD" id="cd01335">
    <property type="entry name" value="Radical_SAM"/>
    <property type="match status" value="1"/>
</dbReference>
<dbReference type="GO" id="GO:0035598">
    <property type="term" value="F:tRNA (N(6)-L-threonylcarbamoyladenosine(37)-C(2))-methylthiotransferase activity"/>
    <property type="evidence" value="ECO:0007669"/>
    <property type="project" value="TreeGrafter"/>
</dbReference>
<dbReference type="InterPro" id="IPR007197">
    <property type="entry name" value="rSAM"/>
</dbReference>
<evidence type="ECO:0000256" key="2">
    <source>
        <dbReference type="ARBA" id="ARBA00022485"/>
    </source>
</evidence>
<evidence type="ECO:0000256" key="4">
    <source>
        <dbReference type="ARBA" id="ARBA00022691"/>
    </source>
</evidence>
<dbReference type="AlphaFoldDB" id="A0A2N1J615"/>